<evidence type="ECO:0000256" key="1">
    <source>
        <dbReference type="ARBA" id="ARBA00008335"/>
    </source>
</evidence>
<sequence>MSFPPAAWRECLGVASCLSAPQPASAESQVRSPASPGPACVQPLGEWASGGTSGPEGRELGPWAARAFCGVAKLELEADFRGAGPAGQRPHQDEARAENATKTETVEGSRRSSGGQRLLRWFTTSAVYLAFLGLGMSIAILGPTFQDLATNVNRNISSLLLIFVGQASGFLCG</sequence>
<feature type="region of interest" description="Disordered" evidence="5">
    <location>
        <begin position="27"/>
        <end position="56"/>
    </location>
</feature>
<dbReference type="Proteomes" id="UP000081671">
    <property type="component" value="Unplaced"/>
</dbReference>
<feature type="compositionally biased region" description="Basic and acidic residues" evidence="5">
    <location>
        <begin position="90"/>
        <end position="110"/>
    </location>
</feature>
<dbReference type="RefSeq" id="XP_012877812.1">
    <property type="nucleotide sequence ID" value="XM_013022358.1"/>
</dbReference>
<name>A0A1S3FPN7_DIPOR</name>
<reference evidence="8" key="1">
    <citation type="submission" date="2025-08" db="UniProtKB">
        <authorList>
            <consortium name="RefSeq"/>
        </authorList>
    </citation>
    <scope>IDENTIFICATION</scope>
    <source>
        <tissue evidence="8">Kidney</tissue>
    </source>
</reference>
<dbReference type="PANTHER" id="PTHR23121:SF9">
    <property type="entry name" value="SODIUM-DEPENDENT GLUCOSE TRANSPORTER 1"/>
    <property type="match status" value="1"/>
</dbReference>
<dbReference type="PANTHER" id="PTHR23121">
    <property type="entry name" value="SODIUM-DEPENDENT GLUCOSE TRANSPORTER 1"/>
    <property type="match status" value="1"/>
</dbReference>
<dbReference type="GeneID" id="105990042"/>
<dbReference type="AlphaFoldDB" id="A0A1S3FPN7"/>
<comment type="similarity">
    <text evidence="1">Belongs to the major facilitator superfamily.</text>
</comment>
<dbReference type="OrthoDB" id="546893at2759"/>
<dbReference type="KEGG" id="dord:105990042"/>
<evidence type="ECO:0000256" key="4">
    <source>
        <dbReference type="ARBA" id="ARBA00023136"/>
    </source>
</evidence>
<keyword evidence="2 6" id="KW-0812">Transmembrane</keyword>
<feature type="transmembrane region" description="Helical" evidence="6">
    <location>
        <begin position="118"/>
        <end position="142"/>
    </location>
</feature>
<organism evidence="7 8">
    <name type="scientific">Dipodomys ordii</name>
    <name type="common">Ord's kangaroo rat</name>
    <dbReference type="NCBI Taxonomy" id="10020"/>
    <lineage>
        <taxon>Eukaryota</taxon>
        <taxon>Metazoa</taxon>
        <taxon>Chordata</taxon>
        <taxon>Craniata</taxon>
        <taxon>Vertebrata</taxon>
        <taxon>Euteleostomi</taxon>
        <taxon>Mammalia</taxon>
        <taxon>Eutheria</taxon>
        <taxon>Euarchontoglires</taxon>
        <taxon>Glires</taxon>
        <taxon>Rodentia</taxon>
        <taxon>Castorimorpha</taxon>
        <taxon>Heteromyidae</taxon>
        <taxon>Dipodomyinae</taxon>
        <taxon>Dipodomys</taxon>
    </lineage>
</organism>
<dbReference type="InParanoid" id="A0A1S3FPN7"/>
<keyword evidence="4 6" id="KW-0472">Membrane</keyword>
<evidence type="ECO:0000313" key="7">
    <source>
        <dbReference type="Proteomes" id="UP000081671"/>
    </source>
</evidence>
<evidence type="ECO:0000313" key="8">
    <source>
        <dbReference type="RefSeq" id="XP_012877812.1"/>
    </source>
</evidence>
<proteinExistence type="inferred from homology"/>
<evidence type="ECO:0000256" key="2">
    <source>
        <dbReference type="ARBA" id="ARBA00022692"/>
    </source>
</evidence>
<gene>
    <name evidence="8" type="primary">LOC105990042</name>
</gene>
<accession>A0A1S3FPN7</accession>
<keyword evidence="7" id="KW-1185">Reference proteome</keyword>
<feature type="non-terminal residue" evidence="8">
    <location>
        <position position="173"/>
    </location>
</feature>
<evidence type="ECO:0000256" key="3">
    <source>
        <dbReference type="ARBA" id="ARBA00022989"/>
    </source>
</evidence>
<feature type="region of interest" description="Disordered" evidence="5">
    <location>
        <begin position="81"/>
        <end position="111"/>
    </location>
</feature>
<evidence type="ECO:0000256" key="6">
    <source>
        <dbReference type="SAM" id="Phobius"/>
    </source>
</evidence>
<protein>
    <submittedName>
        <fullName evidence="8">Sodium-dependent glucose transporter 1-like</fullName>
    </submittedName>
</protein>
<evidence type="ECO:0000256" key="5">
    <source>
        <dbReference type="SAM" id="MobiDB-lite"/>
    </source>
</evidence>
<keyword evidence="3 6" id="KW-1133">Transmembrane helix</keyword>